<dbReference type="Pfam" id="PF07929">
    <property type="entry name" value="PRiA4_ORF3"/>
    <property type="match status" value="1"/>
</dbReference>
<dbReference type="Gene3D" id="3.10.290.30">
    <property type="entry name" value="MM3350-like"/>
    <property type="match status" value="1"/>
</dbReference>
<dbReference type="SUPFAM" id="SSF159941">
    <property type="entry name" value="MM3350-like"/>
    <property type="match status" value="1"/>
</dbReference>
<dbReference type="HOGENOM" id="CLU_085055_0_1_4"/>
<dbReference type="STRING" id="522306.CAP2UW1_3216"/>
<dbReference type="eggNOG" id="COG3012">
    <property type="taxonomic scope" value="Bacteria"/>
</dbReference>
<evidence type="ECO:0000313" key="2">
    <source>
        <dbReference type="EMBL" id="ACV36486.1"/>
    </source>
</evidence>
<gene>
    <name evidence="2" type="ordered locus">CAP2UW1_3216</name>
</gene>
<accession>C7RVL3</accession>
<dbReference type="PANTHER" id="PTHR41878:SF1">
    <property type="entry name" value="TNPR PROTEIN"/>
    <property type="match status" value="1"/>
</dbReference>
<dbReference type="InterPro" id="IPR012912">
    <property type="entry name" value="Plasmid_pRiA4b_Orf3-like"/>
</dbReference>
<dbReference type="PANTHER" id="PTHR41878">
    <property type="entry name" value="LEXA REPRESSOR-RELATED"/>
    <property type="match status" value="1"/>
</dbReference>
<proteinExistence type="predicted"/>
<dbReference type="EMBL" id="CP001715">
    <property type="protein sequence ID" value="ACV36486.1"/>
    <property type="molecule type" value="Genomic_DNA"/>
</dbReference>
<protein>
    <submittedName>
        <fullName evidence="2">Plasmid pRiA4b ORF-3 family protein</fullName>
    </submittedName>
</protein>
<feature type="domain" description="Plasmid pRiA4b Orf3-like" evidence="1">
    <location>
        <begin position="12"/>
        <end position="181"/>
    </location>
</feature>
<reference evidence="2" key="2">
    <citation type="submission" date="2009-09" db="EMBL/GenBank/DDBJ databases">
        <title>Complete sequence of chromosome of Candidatus Accumulibacter phosphatis clade IIA str. UW-1.</title>
        <authorList>
            <consortium name="US DOE Joint Genome Institute"/>
            <person name="Martin H.G."/>
            <person name="Ivanova N."/>
            <person name="Kunin V."/>
            <person name="Warnecke F."/>
            <person name="Barry K."/>
            <person name="He S."/>
            <person name="Salamov A."/>
            <person name="Szeto E."/>
            <person name="Dalin E."/>
            <person name="Pangilinan J.L."/>
            <person name="Lapidus A."/>
            <person name="Lowry S."/>
            <person name="Kyrpides N.C."/>
            <person name="McMahon K.D."/>
            <person name="Hugenholtz P."/>
        </authorList>
    </citation>
    <scope>NUCLEOTIDE SEQUENCE [LARGE SCALE GENOMIC DNA]</scope>
    <source>
        <strain evidence="2">UW-1</strain>
    </source>
</reference>
<organism evidence="2">
    <name type="scientific">Accumulibacter regalis</name>
    <dbReference type="NCBI Taxonomy" id="522306"/>
    <lineage>
        <taxon>Bacteria</taxon>
        <taxon>Pseudomonadati</taxon>
        <taxon>Pseudomonadota</taxon>
        <taxon>Betaproteobacteria</taxon>
        <taxon>Candidatus Accumulibacter</taxon>
    </lineage>
</organism>
<dbReference type="InterPro" id="IPR024047">
    <property type="entry name" value="MM3350-like_sf"/>
</dbReference>
<evidence type="ECO:0000259" key="1">
    <source>
        <dbReference type="Pfam" id="PF07929"/>
    </source>
</evidence>
<dbReference type="KEGG" id="app:CAP2UW1_3216"/>
<dbReference type="OrthoDB" id="9816539at2"/>
<sequence length="202" mass="22728">MNATAKNAGGRLRLKINLDYWEPSIWRRVEVDKDLTFAELHRVIQVAMGWGDDHLHEFRAAGRVVGNSSLDDDMFGGQPALPEDTTTLGELLARQRKFRYWYDFGDDWWHSIAIEARLPADPAAPRAVLVAGEGACPPENCGGVYGYANLLDALKDPEHEDHEEMREWLGDDFDPNAFDLAAHAERVTLVAQRSRTGLSRVK</sequence>
<reference evidence="2" key="1">
    <citation type="submission" date="2009-08" db="EMBL/GenBank/DDBJ databases">
        <authorList>
            <consortium name="US DOE Joint Genome Institute"/>
            <person name="Lucas S."/>
            <person name="Copeland A."/>
            <person name="Lapidus A."/>
            <person name="Glavina del Rio T."/>
            <person name="Dalin E."/>
            <person name="Tice H."/>
            <person name="Bruce D."/>
            <person name="Barry K."/>
            <person name="Pitluck S."/>
            <person name="Lowry S."/>
            <person name="Larimer F."/>
            <person name="Land M."/>
            <person name="Hauser L."/>
            <person name="Kyrpides N."/>
            <person name="Ivanova N."/>
            <person name="McMahon K.D."/>
            <person name="Hugenholtz P."/>
        </authorList>
    </citation>
    <scope>NUCLEOTIDE SEQUENCE</scope>
    <source>
        <strain evidence="2">UW-1</strain>
    </source>
</reference>
<name>C7RVL3_ACCRE</name>
<dbReference type="AlphaFoldDB" id="C7RVL3"/>